<dbReference type="STRING" id="768704.Desmer_2429"/>
<dbReference type="OrthoDB" id="9776303at2"/>
<evidence type="ECO:0000256" key="1">
    <source>
        <dbReference type="SAM" id="Phobius"/>
    </source>
</evidence>
<name>J7IRS9_DESMD</name>
<dbReference type="RefSeq" id="WP_014903264.1">
    <property type="nucleotide sequence ID" value="NC_018515.1"/>
</dbReference>
<evidence type="ECO:0000313" key="3">
    <source>
        <dbReference type="Proteomes" id="UP000005262"/>
    </source>
</evidence>
<gene>
    <name evidence="2" type="ordered locus">Desmer_2429</name>
</gene>
<organism evidence="2 3">
    <name type="scientific">Desulfosporosinus meridiei (strain ATCC BAA-275 / DSM 13257 / KCTC 12902 / NCIMB 13706 / S10)</name>
    <dbReference type="NCBI Taxonomy" id="768704"/>
    <lineage>
        <taxon>Bacteria</taxon>
        <taxon>Bacillati</taxon>
        <taxon>Bacillota</taxon>
        <taxon>Clostridia</taxon>
        <taxon>Eubacteriales</taxon>
        <taxon>Desulfitobacteriaceae</taxon>
        <taxon>Desulfosporosinus</taxon>
    </lineage>
</organism>
<evidence type="ECO:0000313" key="2">
    <source>
        <dbReference type="EMBL" id="AFQ44350.1"/>
    </source>
</evidence>
<dbReference type="HOGENOM" id="CLU_040785_0_0_9"/>
<accession>J7IRS9</accession>
<dbReference type="eggNOG" id="COG1413">
    <property type="taxonomic scope" value="Bacteria"/>
</dbReference>
<evidence type="ECO:0008006" key="4">
    <source>
        <dbReference type="Google" id="ProtNLM"/>
    </source>
</evidence>
<keyword evidence="3" id="KW-1185">Reference proteome</keyword>
<dbReference type="EMBL" id="CP003629">
    <property type="protein sequence ID" value="AFQ44350.1"/>
    <property type="molecule type" value="Genomic_DNA"/>
</dbReference>
<protein>
    <recommendedName>
        <fullName evidence="4">HEAT repeat-containing protein</fullName>
    </recommendedName>
</protein>
<keyword evidence="1" id="KW-1133">Transmembrane helix</keyword>
<proteinExistence type="predicted"/>
<dbReference type="InterPro" id="IPR011989">
    <property type="entry name" value="ARM-like"/>
</dbReference>
<dbReference type="InterPro" id="IPR016024">
    <property type="entry name" value="ARM-type_fold"/>
</dbReference>
<reference evidence="2 3" key="1">
    <citation type="journal article" date="2012" name="J. Bacteriol.">
        <title>Complete genome sequences of Desulfosporosinus orientis DSM765T, Desulfosporosinus youngiae DSM17734T, Desulfosporosinus meridiei DSM13257T, and Desulfosporosinus acidiphilus DSM22704T.</title>
        <authorList>
            <person name="Pester M."/>
            <person name="Brambilla E."/>
            <person name="Alazard D."/>
            <person name="Rattei T."/>
            <person name="Weinmaier T."/>
            <person name="Han J."/>
            <person name="Lucas S."/>
            <person name="Lapidus A."/>
            <person name="Cheng J.F."/>
            <person name="Goodwin L."/>
            <person name="Pitluck S."/>
            <person name="Peters L."/>
            <person name="Ovchinnikova G."/>
            <person name="Teshima H."/>
            <person name="Detter J.C."/>
            <person name="Han C.S."/>
            <person name="Tapia R."/>
            <person name="Land M.L."/>
            <person name="Hauser L."/>
            <person name="Kyrpides N.C."/>
            <person name="Ivanova N.N."/>
            <person name="Pagani I."/>
            <person name="Huntmann M."/>
            <person name="Wei C.L."/>
            <person name="Davenport K.W."/>
            <person name="Daligault H."/>
            <person name="Chain P.S."/>
            <person name="Chen A."/>
            <person name="Mavromatis K."/>
            <person name="Markowitz V."/>
            <person name="Szeto E."/>
            <person name="Mikhailova N."/>
            <person name="Pati A."/>
            <person name="Wagner M."/>
            <person name="Woyke T."/>
            <person name="Ollivier B."/>
            <person name="Klenk H.P."/>
            <person name="Spring S."/>
            <person name="Loy A."/>
        </authorList>
    </citation>
    <scope>NUCLEOTIDE SEQUENCE [LARGE SCALE GENOMIC DNA]</scope>
    <source>
        <strain evidence="3">ATCC BAA-275 / DSM 13257 / NCIMB 13706 / S10</strain>
    </source>
</reference>
<reference evidence="3" key="2">
    <citation type="submission" date="2012-08" db="EMBL/GenBank/DDBJ databases">
        <title>Finished genome of Desulfosporosinus meridiei DSM 13257.</title>
        <authorList>
            <person name="Huntemann M."/>
            <person name="Wei C.-L."/>
            <person name="Han J."/>
            <person name="Detter J.C."/>
            <person name="Han C."/>
            <person name="Davenport K."/>
            <person name="Daligault H."/>
            <person name="Erkkila T."/>
            <person name="Gu W."/>
            <person name="Munk A.C.C."/>
            <person name="Teshima H."/>
            <person name="Xu Y."/>
            <person name="Chain P."/>
            <person name="Tapia R."/>
            <person name="Chen A."/>
            <person name="Krypides N."/>
            <person name="Mavromatis K."/>
            <person name="Markowitz V."/>
            <person name="Szeto E."/>
            <person name="Ivanova N."/>
            <person name="Mikhailova N."/>
            <person name="Ovchinnikova G."/>
            <person name="Pagani I."/>
            <person name="Pati A."/>
            <person name="Goodwin L."/>
            <person name="Peters L."/>
            <person name="Pitluck S."/>
            <person name="Woyke T."/>
            <person name="Pester M."/>
            <person name="Spring S."/>
            <person name="Ollivier B."/>
            <person name="Rattei T."/>
            <person name="Klenk H.-P."/>
            <person name="Wagner M."/>
            <person name="Loy A."/>
        </authorList>
    </citation>
    <scope>NUCLEOTIDE SEQUENCE [LARGE SCALE GENOMIC DNA]</scope>
    <source>
        <strain evidence="3">ATCC BAA-275 / DSM 13257 / NCIMB 13706 / S10</strain>
    </source>
</reference>
<feature type="transmembrane region" description="Helical" evidence="1">
    <location>
        <begin position="435"/>
        <end position="459"/>
    </location>
</feature>
<dbReference type="SUPFAM" id="SSF48371">
    <property type="entry name" value="ARM repeat"/>
    <property type="match status" value="1"/>
</dbReference>
<keyword evidence="1" id="KW-0472">Membrane</keyword>
<dbReference type="Gene3D" id="1.25.10.10">
    <property type="entry name" value="Leucine-rich Repeat Variant"/>
    <property type="match status" value="2"/>
</dbReference>
<dbReference type="KEGG" id="dmi:Desmer_2429"/>
<sequence>MKYQDKYSAHQTLVKPVQMFGFPKVKDKIDALLWLTQDVDPSDIEYVFPLIFINNSKLALTAARTAAGIMSEIGDKEWSRVYDQVKYTKIDEKRLVRLLEFETDISIHLLGIASLNSNGYVREKALKLISDANSPSALPYILLRLNDWVVSVRNLAEHILKNMLIPDNIDCFINHFGLINKLQDAVRVDLNSIKTQIEDFLKNDSVQDMVKSKLKHPQVKTRLFCYQLLKGKIVNDETIITSALHDKSFEVRMWLVEAIKTLEPQDRYAIIEELLQDKSAKVKTAVLREHEDVVSLHFRRMLEMLLVDENASVREDARFIVKKHSMITDIPEFYRLQILKDPLPGAIAGLGEIGGQRDYDIVCDFKTHEESKMRLASLKAMWQLSKVDSVGFVLDALNSEVPKIKKTAKRLLKKTKMPEIRLAMKEKLRSEDLDMGIFALQIIYSYGGWQALLAILYAISREQEPVLSKARNLLNNWLHKSTGLYSRPDGDTEEAIIELYEKISLKQLISESVIKNLQFVLTIRR</sequence>
<dbReference type="Proteomes" id="UP000005262">
    <property type="component" value="Chromosome"/>
</dbReference>
<dbReference type="AlphaFoldDB" id="J7IRS9"/>
<keyword evidence="1" id="KW-0812">Transmembrane</keyword>